<feature type="coiled-coil region" evidence="1">
    <location>
        <begin position="68"/>
        <end position="117"/>
    </location>
</feature>
<feature type="compositionally biased region" description="Acidic residues" evidence="2">
    <location>
        <begin position="144"/>
        <end position="160"/>
    </location>
</feature>
<evidence type="ECO:0000313" key="3">
    <source>
        <dbReference type="EMBL" id="KAF8888920.1"/>
    </source>
</evidence>
<reference evidence="3" key="1">
    <citation type="submission" date="2020-11" db="EMBL/GenBank/DDBJ databases">
        <authorList>
            <consortium name="DOE Joint Genome Institute"/>
            <person name="Ahrendt S."/>
            <person name="Riley R."/>
            <person name="Andreopoulos W."/>
            <person name="LaButti K."/>
            <person name="Pangilinan J."/>
            <person name="Ruiz-duenas F.J."/>
            <person name="Barrasa J.M."/>
            <person name="Sanchez-Garcia M."/>
            <person name="Camarero S."/>
            <person name="Miyauchi S."/>
            <person name="Serrano A."/>
            <person name="Linde D."/>
            <person name="Babiker R."/>
            <person name="Drula E."/>
            <person name="Ayuso-Fernandez I."/>
            <person name="Pacheco R."/>
            <person name="Padilla G."/>
            <person name="Ferreira P."/>
            <person name="Barriuso J."/>
            <person name="Kellner H."/>
            <person name="Castanera R."/>
            <person name="Alfaro M."/>
            <person name="Ramirez L."/>
            <person name="Pisabarro A.G."/>
            <person name="Kuo A."/>
            <person name="Tritt A."/>
            <person name="Lipzen A."/>
            <person name="He G."/>
            <person name="Yan M."/>
            <person name="Ng V."/>
            <person name="Cullen D."/>
            <person name="Martin F."/>
            <person name="Rosso M.-N."/>
            <person name="Henrissat B."/>
            <person name="Hibbett D."/>
            <person name="Martinez A.T."/>
            <person name="Grigoriev I.V."/>
        </authorList>
    </citation>
    <scope>NUCLEOTIDE SEQUENCE</scope>
    <source>
        <strain evidence="3">AH 44721</strain>
    </source>
</reference>
<evidence type="ECO:0000256" key="1">
    <source>
        <dbReference type="SAM" id="Coils"/>
    </source>
</evidence>
<proteinExistence type="predicted"/>
<gene>
    <name evidence="3" type="ORF">CPB84DRAFT_1785962</name>
</gene>
<protein>
    <submittedName>
        <fullName evidence="3">Uncharacterized protein</fullName>
    </submittedName>
</protein>
<evidence type="ECO:0000256" key="2">
    <source>
        <dbReference type="SAM" id="MobiDB-lite"/>
    </source>
</evidence>
<accession>A0A9P5TJM0</accession>
<dbReference type="EMBL" id="JADNYJ010000082">
    <property type="protein sequence ID" value="KAF8888920.1"/>
    <property type="molecule type" value="Genomic_DNA"/>
</dbReference>
<dbReference type="Proteomes" id="UP000724874">
    <property type="component" value="Unassembled WGS sequence"/>
</dbReference>
<name>A0A9P5TJM0_GYMJU</name>
<keyword evidence="1" id="KW-0175">Coiled coil</keyword>
<feature type="region of interest" description="Disordered" evidence="2">
    <location>
        <begin position="130"/>
        <end position="160"/>
    </location>
</feature>
<dbReference type="AlphaFoldDB" id="A0A9P5TJM0"/>
<keyword evidence="4" id="KW-1185">Reference proteome</keyword>
<evidence type="ECO:0000313" key="4">
    <source>
        <dbReference type="Proteomes" id="UP000724874"/>
    </source>
</evidence>
<organism evidence="3 4">
    <name type="scientific">Gymnopilus junonius</name>
    <name type="common">Spectacular rustgill mushroom</name>
    <name type="synonym">Gymnopilus spectabilis subsp. junonius</name>
    <dbReference type="NCBI Taxonomy" id="109634"/>
    <lineage>
        <taxon>Eukaryota</taxon>
        <taxon>Fungi</taxon>
        <taxon>Dikarya</taxon>
        <taxon>Basidiomycota</taxon>
        <taxon>Agaricomycotina</taxon>
        <taxon>Agaricomycetes</taxon>
        <taxon>Agaricomycetidae</taxon>
        <taxon>Agaricales</taxon>
        <taxon>Agaricineae</taxon>
        <taxon>Hymenogastraceae</taxon>
        <taxon>Gymnopilus</taxon>
    </lineage>
</organism>
<sequence length="160" mass="18435">MAKKALSDLYRRAGRLPREESIEGCHRRIQCRQVDSGYGQLFDGDGNIFTGNSFMKMVQDLDATKKVKAEEKARKVDMKRQRKEAIEAVEREWARIKEEHEAALHAWEERCSGLAAQKVPKWSWLKKPVRAHKPTLPSPPEANNDGDNDEDEQDDEEMDV</sequence>
<comment type="caution">
    <text evidence="3">The sequence shown here is derived from an EMBL/GenBank/DDBJ whole genome shotgun (WGS) entry which is preliminary data.</text>
</comment>